<dbReference type="RefSeq" id="WP_102392157.1">
    <property type="nucleotide sequence ID" value="NZ_JBFRLP010000055.1"/>
</dbReference>
<accession>A0A2N7L448</accession>
<proteinExistence type="predicted"/>
<name>A0A2N7L448_9GAMM</name>
<evidence type="ECO:0000313" key="2">
    <source>
        <dbReference type="Proteomes" id="UP000235387"/>
    </source>
</evidence>
<comment type="caution">
    <text evidence="1">The sequence shown here is derived from an EMBL/GenBank/DDBJ whole genome shotgun (WGS) entry which is preliminary data.</text>
</comment>
<sequence>MKQLKALLTECKKKARHGGRCAIFTEVESAYKNHHKIPHYSFNTSDTLSANIGIQIADIYDSAESLPQNVLVTAAYQKMIDEVMAQFEFLQQSKMALTVEPYFCSGEPYASSSEMLLDLLNFHMYFLPTQSAFGESTPHEHHPMLERTGVTVGDYELLVNDVFRIVHDIFGHASYGYSFGPLGEDMAWLVHSRMFSPLARAAITTETRGQNSWVNWGPHMRNRDNQLITENDSAWLAPDQRPFAEQKTFLMPDYVSGVKVYLDDEQHVCAEEIIGWDPYISFCEPKKESRHVAV</sequence>
<dbReference type="AlphaFoldDB" id="A0A2N7L448"/>
<protein>
    <submittedName>
        <fullName evidence="1">Uncharacterized protein</fullName>
    </submittedName>
</protein>
<gene>
    <name evidence="1" type="ORF">BCT23_06960</name>
</gene>
<reference evidence="2" key="1">
    <citation type="submission" date="2016-07" db="EMBL/GenBank/DDBJ databases">
        <title>Nontailed viruses are major unrecognized killers of bacteria in the ocean.</title>
        <authorList>
            <person name="Kauffman K."/>
            <person name="Hussain F."/>
            <person name="Yang J."/>
            <person name="Arevalo P."/>
            <person name="Brown J."/>
            <person name="Cutler M."/>
            <person name="Kelly L."/>
            <person name="Polz M.F."/>
        </authorList>
    </citation>
    <scope>NUCLEOTIDE SEQUENCE [LARGE SCALE GENOMIC DNA]</scope>
    <source>
        <strain evidence="2">10N.261.45.A10</strain>
    </source>
</reference>
<dbReference type="EMBL" id="MDAL01000060">
    <property type="protein sequence ID" value="PMN88158.1"/>
    <property type="molecule type" value="Genomic_DNA"/>
</dbReference>
<evidence type="ECO:0000313" key="1">
    <source>
        <dbReference type="EMBL" id="PMN88158.1"/>
    </source>
</evidence>
<dbReference type="Proteomes" id="UP000235387">
    <property type="component" value="Unassembled WGS sequence"/>
</dbReference>
<organism evidence="1 2">
    <name type="scientific">Enterovibrio norvegicus</name>
    <dbReference type="NCBI Taxonomy" id="188144"/>
    <lineage>
        <taxon>Bacteria</taxon>
        <taxon>Pseudomonadati</taxon>
        <taxon>Pseudomonadota</taxon>
        <taxon>Gammaproteobacteria</taxon>
        <taxon>Vibrionales</taxon>
        <taxon>Vibrionaceae</taxon>
        <taxon>Enterovibrio</taxon>
    </lineage>
</organism>